<dbReference type="PANTHER" id="PTHR34294:SF1">
    <property type="entry name" value="TRANSCRIPTIONAL REGULATOR LSRR"/>
    <property type="match status" value="1"/>
</dbReference>
<evidence type="ECO:0000259" key="5">
    <source>
        <dbReference type="Pfam" id="PF04198"/>
    </source>
</evidence>
<sequence>MSFLEDRRLLVKIAYMYYEEGATQSEIAKTFGFSRSLISKYLTKAKELGVVEIIIHEDEDHPFMGLEAKIERKYDLKEVICVPSGNDSAKSRLGAAAAKYLLRVIKDGKTIGFSSGTTLNEVAKAMPQTTNYSQLLTVPLVGGMGDEQVDIHANSIVARIAEKLNARYKLLHAPVLVDSKEAKDVIINLGVIKNTLDIGRAVDIAVVGIGGTPEHSTMVKSYLDHGNDKGINYNEIVGDICYNFIDSHGKAPSNSWNDRVVALEVNKLKDIPHVIGIASGSNKVKAIQSALNGELLNVLITDEETALALLKS</sequence>
<dbReference type="SUPFAM" id="SSF100950">
    <property type="entry name" value="NagB/RpiA/CoA transferase-like"/>
    <property type="match status" value="1"/>
</dbReference>
<evidence type="ECO:0000256" key="3">
    <source>
        <dbReference type="ARBA" id="ARBA00023125"/>
    </source>
</evidence>
<proteinExistence type="inferred from homology"/>
<dbReference type="InterPro" id="IPR051054">
    <property type="entry name" value="SorC_transcr_regulators"/>
</dbReference>
<evidence type="ECO:0000313" key="6">
    <source>
        <dbReference type="EMBL" id="MCR6096173.1"/>
    </source>
</evidence>
<dbReference type="InterPro" id="IPR037171">
    <property type="entry name" value="NagB/RpiA_transferase-like"/>
</dbReference>
<feature type="domain" description="Sugar-binding" evidence="5">
    <location>
        <begin position="66"/>
        <end position="311"/>
    </location>
</feature>
<keyword evidence="3" id="KW-0238">DNA-binding</keyword>
<dbReference type="AlphaFoldDB" id="A0A9Q4B0L6"/>
<organism evidence="6 7">
    <name type="scientific">Salipaludibacillus agaradhaerens</name>
    <name type="common">Bacillus agaradhaerens</name>
    <dbReference type="NCBI Taxonomy" id="76935"/>
    <lineage>
        <taxon>Bacteria</taxon>
        <taxon>Bacillati</taxon>
        <taxon>Bacillota</taxon>
        <taxon>Bacilli</taxon>
        <taxon>Bacillales</taxon>
        <taxon>Bacillaceae</taxon>
    </lineage>
</organism>
<dbReference type="PANTHER" id="PTHR34294">
    <property type="entry name" value="TRANSCRIPTIONAL REGULATOR-RELATED"/>
    <property type="match status" value="1"/>
</dbReference>
<dbReference type="Gene3D" id="3.40.50.1360">
    <property type="match status" value="1"/>
</dbReference>
<gene>
    <name evidence="6" type="ORF">HXA33_06390</name>
</gene>
<keyword evidence="2" id="KW-0805">Transcription regulation</keyword>
<dbReference type="GO" id="GO:0030246">
    <property type="term" value="F:carbohydrate binding"/>
    <property type="evidence" value="ECO:0007669"/>
    <property type="project" value="InterPro"/>
</dbReference>
<dbReference type="Proteomes" id="UP001057753">
    <property type="component" value="Unassembled WGS sequence"/>
</dbReference>
<evidence type="ECO:0000256" key="2">
    <source>
        <dbReference type="ARBA" id="ARBA00023015"/>
    </source>
</evidence>
<keyword evidence="4" id="KW-0804">Transcription</keyword>
<dbReference type="InterPro" id="IPR007324">
    <property type="entry name" value="Sugar-bd_dom_put"/>
</dbReference>
<evidence type="ECO:0000256" key="4">
    <source>
        <dbReference type="ARBA" id="ARBA00023163"/>
    </source>
</evidence>
<comment type="caution">
    <text evidence="6">The sequence shown here is derived from an EMBL/GenBank/DDBJ whole genome shotgun (WGS) entry which is preliminary data.</text>
</comment>
<dbReference type="RefSeq" id="WP_078576545.1">
    <property type="nucleotide sequence ID" value="NZ_JABXYM010000001.1"/>
</dbReference>
<accession>A0A9Q4B0L6</accession>
<evidence type="ECO:0000313" key="7">
    <source>
        <dbReference type="Proteomes" id="UP001057753"/>
    </source>
</evidence>
<evidence type="ECO:0000256" key="1">
    <source>
        <dbReference type="ARBA" id="ARBA00010466"/>
    </source>
</evidence>
<dbReference type="GO" id="GO:0003677">
    <property type="term" value="F:DNA binding"/>
    <property type="evidence" value="ECO:0007669"/>
    <property type="project" value="UniProtKB-KW"/>
</dbReference>
<keyword evidence="7" id="KW-1185">Reference proteome</keyword>
<dbReference type="EMBL" id="JABXYM010000001">
    <property type="protein sequence ID" value="MCR6096173.1"/>
    <property type="molecule type" value="Genomic_DNA"/>
</dbReference>
<dbReference type="Gene3D" id="1.10.10.60">
    <property type="entry name" value="Homeodomain-like"/>
    <property type="match status" value="1"/>
</dbReference>
<protein>
    <submittedName>
        <fullName evidence="6">Sugar-binding transcriptional regulator</fullName>
    </submittedName>
</protein>
<name>A0A9Q4B0L6_SALAG</name>
<reference evidence="6" key="1">
    <citation type="submission" date="2020-06" db="EMBL/GenBank/DDBJ databases">
        <title>Insight into the genomes of haloalkaliphilic bacilli from Kenyan soda lakes.</title>
        <authorList>
            <person name="Mwirichia R."/>
            <person name="Villamizar G.C."/>
            <person name="Poehlein A."/>
            <person name="Mugweru J."/>
            <person name="Kipnyargis A."/>
            <person name="Kiplimo D."/>
            <person name="Orwa P."/>
            <person name="Daniel R."/>
        </authorList>
    </citation>
    <scope>NUCLEOTIDE SEQUENCE</scope>
    <source>
        <strain evidence="6">B1096_S55</strain>
    </source>
</reference>
<dbReference type="OrthoDB" id="58802at2"/>
<dbReference type="Pfam" id="PF04198">
    <property type="entry name" value="Sugar-bind"/>
    <property type="match status" value="1"/>
</dbReference>
<comment type="similarity">
    <text evidence="1">Belongs to the SorC transcriptional regulatory family.</text>
</comment>